<gene>
    <name evidence="2" type="ORF">MNB_SV-14-1037</name>
</gene>
<protein>
    <recommendedName>
        <fullName evidence="1">HTH cro/C1-type domain-containing protein</fullName>
    </recommendedName>
</protein>
<dbReference type="CDD" id="cd00093">
    <property type="entry name" value="HTH_XRE"/>
    <property type="match status" value="1"/>
</dbReference>
<dbReference type="AlphaFoldDB" id="A0A1W1CD29"/>
<feature type="domain" description="HTH cro/C1-type" evidence="1">
    <location>
        <begin position="11"/>
        <end position="48"/>
    </location>
</feature>
<dbReference type="GO" id="GO:0003677">
    <property type="term" value="F:DNA binding"/>
    <property type="evidence" value="ECO:0007669"/>
    <property type="project" value="InterPro"/>
</dbReference>
<dbReference type="SUPFAM" id="SSF47413">
    <property type="entry name" value="lambda repressor-like DNA-binding domains"/>
    <property type="match status" value="1"/>
</dbReference>
<reference evidence="2" key="1">
    <citation type="submission" date="2016-10" db="EMBL/GenBank/DDBJ databases">
        <authorList>
            <person name="de Groot N.N."/>
        </authorList>
    </citation>
    <scope>NUCLEOTIDE SEQUENCE</scope>
</reference>
<dbReference type="PROSITE" id="PS50943">
    <property type="entry name" value="HTH_CROC1"/>
    <property type="match status" value="1"/>
</dbReference>
<evidence type="ECO:0000313" key="2">
    <source>
        <dbReference type="EMBL" id="SFV63612.1"/>
    </source>
</evidence>
<accession>A0A1W1CD29</accession>
<name>A0A1W1CD29_9ZZZZ</name>
<dbReference type="SMART" id="SM00530">
    <property type="entry name" value="HTH_XRE"/>
    <property type="match status" value="1"/>
</dbReference>
<sequence length="82" mass="9389">MKEEQKEKSMVQKVCEELGISQSELARRLDIGRSSISKWSNGEKIPSVAQVALELMLENNEQKQKLKIIDDFTTLLGIRNKK</sequence>
<dbReference type="Pfam" id="PF01381">
    <property type="entry name" value="HTH_3"/>
    <property type="match status" value="1"/>
</dbReference>
<dbReference type="InterPro" id="IPR010982">
    <property type="entry name" value="Lambda_DNA-bd_dom_sf"/>
</dbReference>
<dbReference type="Gene3D" id="1.10.260.40">
    <property type="entry name" value="lambda repressor-like DNA-binding domains"/>
    <property type="match status" value="1"/>
</dbReference>
<dbReference type="EMBL" id="FPHN01000154">
    <property type="protein sequence ID" value="SFV63612.1"/>
    <property type="molecule type" value="Genomic_DNA"/>
</dbReference>
<proteinExistence type="predicted"/>
<dbReference type="InterPro" id="IPR001387">
    <property type="entry name" value="Cro/C1-type_HTH"/>
</dbReference>
<organism evidence="2">
    <name type="scientific">hydrothermal vent metagenome</name>
    <dbReference type="NCBI Taxonomy" id="652676"/>
    <lineage>
        <taxon>unclassified sequences</taxon>
        <taxon>metagenomes</taxon>
        <taxon>ecological metagenomes</taxon>
    </lineage>
</organism>
<evidence type="ECO:0000259" key="1">
    <source>
        <dbReference type="PROSITE" id="PS50943"/>
    </source>
</evidence>